<proteinExistence type="predicted"/>
<feature type="region of interest" description="Disordered" evidence="1">
    <location>
        <begin position="141"/>
        <end position="161"/>
    </location>
</feature>
<gene>
    <name evidence="2" type="ORF">RFULGI_LOCUS4458</name>
</gene>
<dbReference type="Proteomes" id="UP000789396">
    <property type="component" value="Unassembled WGS sequence"/>
</dbReference>
<comment type="caution">
    <text evidence="2">The sequence shown here is derived from an EMBL/GenBank/DDBJ whole genome shotgun (WGS) entry which is preliminary data.</text>
</comment>
<sequence length="205" mass="23724">HFVTEESNVESNVESVENVEYIENIDNDLKTLFMINSAEDDASKLYSGKLLDQEDKKNQYQYWKLAVPMIKNVENTNFLFTQQENSKPIIYLYAIDKENIDFVEKHISVLEQKALYTLQTKSKSKCLIEVLQALTNKNNDKLLSKDSQDDDSTSNKKNLNTEMLQLPAGTKQIKALYKTNQDKGKQQQCCKKCDNYGHYQKNCNV</sequence>
<name>A0A9N9AY87_9GLOM</name>
<protein>
    <submittedName>
        <fullName evidence="2">7381_t:CDS:1</fullName>
    </submittedName>
</protein>
<dbReference type="EMBL" id="CAJVPZ010004463">
    <property type="protein sequence ID" value="CAG8546531.1"/>
    <property type="molecule type" value="Genomic_DNA"/>
</dbReference>
<keyword evidence="3" id="KW-1185">Reference proteome</keyword>
<evidence type="ECO:0000256" key="1">
    <source>
        <dbReference type="SAM" id="MobiDB-lite"/>
    </source>
</evidence>
<feature type="non-terminal residue" evidence="2">
    <location>
        <position position="205"/>
    </location>
</feature>
<organism evidence="2 3">
    <name type="scientific">Racocetra fulgida</name>
    <dbReference type="NCBI Taxonomy" id="60492"/>
    <lineage>
        <taxon>Eukaryota</taxon>
        <taxon>Fungi</taxon>
        <taxon>Fungi incertae sedis</taxon>
        <taxon>Mucoromycota</taxon>
        <taxon>Glomeromycotina</taxon>
        <taxon>Glomeromycetes</taxon>
        <taxon>Diversisporales</taxon>
        <taxon>Gigasporaceae</taxon>
        <taxon>Racocetra</taxon>
    </lineage>
</organism>
<evidence type="ECO:0000313" key="2">
    <source>
        <dbReference type="EMBL" id="CAG8546531.1"/>
    </source>
</evidence>
<reference evidence="2" key="1">
    <citation type="submission" date="2021-06" db="EMBL/GenBank/DDBJ databases">
        <authorList>
            <person name="Kallberg Y."/>
            <person name="Tangrot J."/>
            <person name="Rosling A."/>
        </authorList>
    </citation>
    <scope>NUCLEOTIDE SEQUENCE</scope>
    <source>
        <strain evidence="2">IN212</strain>
    </source>
</reference>
<evidence type="ECO:0000313" key="3">
    <source>
        <dbReference type="Proteomes" id="UP000789396"/>
    </source>
</evidence>
<dbReference type="AlphaFoldDB" id="A0A9N9AY87"/>
<accession>A0A9N9AY87</accession>